<proteinExistence type="predicted"/>
<dbReference type="AlphaFoldDB" id="A0A1H7V9M3"/>
<feature type="compositionally biased region" description="Basic and acidic residues" evidence="1">
    <location>
        <begin position="378"/>
        <end position="392"/>
    </location>
</feature>
<gene>
    <name evidence="2" type="ORF">SAMN04489760_103109</name>
</gene>
<reference evidence="2 3" key="1">
    <citation type="submission" date="2016-10" db="EMBL/GenBank/DDBJ databases">
        <authorList>
            <person name="de Groot N.N."/>
        </authorList>
    </citation>
    <scope>NUCLEOTIDE SEQUENCE [LARGE SCALE GENOMIC DNA]</scope>
    <source>
        <strain evidence="2 3">DSM 8423</strain>
    </source>
</reference>
<dbReference type="Proteomes" id="UP000198744">
    <property type="component" value="Unassembled WGS sequence"/>
</dbReference>
<evidence type="ECO:0000313" key="3">
    <source>
        <dbReference type="Proteomes" id="UP000198744"/>
    </source>
</evidence>
<feature type="compositionally biased region" description="Polar residues" evidence="1">
    <location>
        <begin position="293"/>
        <end position="302"/>
    </location>
</feature>
<feature type="region of interest" description="Disordered" evidence="1">
    <location>
        <begin position="38"/>
        <end position="208"/>
    </location>
</feature>
<name>A0A1H7V9M3_9BACT</name>
<dbReference type="STRING" id="43775.SAMN04489760_103109"/>
<feature type="compositionally biased region" description="Basic and acidic residues" evidence="1">
    <location>
        <begin position="303"/>
        <end position="314"/>
    </location>
</feature>
<accession>A0A1H7V9M3</accession>
<evidence type="ECO:0000313" key="2">
    <source>
        <dbReference type="EMBL" id="SEM05770.1"/>
    </source>
</evidence>
<feature type="region of interest" description="Disordered" evidence="1">
    <location>
        <begin position="262"/>
        <end position="399"/>
    </location>
</feature>
<sequence>MGFFADILRDSRRGGTAPCVSVAPAAGMGSDTARMRLREEGGGQPVSVPQPAQDGTPTRRVLDPLSAERPPIGELNGMTIEAAALPDPGTGGQGGRESARAGMSDSFIGESSYGEAMSRIGEQSEAPPVKRHREAQTAVPAEADEEASGSPAVSMESDTAEIRLREEGGGQPLNAGPKTLQDGGAVTRRVVGPSPSEYTPGAGIPEVTIKGVSLPNPVARKQAGCESARTETDSFRVESMKSFHDGDSIDAPLIPVDARDSFVRESSSGDAESRAGKVSVETQGRRQAGMTRAGSTTPLDQSTEIKTENNDREQAAALCLPPASEGAERFHRATGRPLPPIPKGNEETGSGRSLPPPEPKVRIGTIEVVVVVPAPADRSPRSEERSRPDLASRHYLRNI</sequence>
<evidence type="ECO:0000256" key="1">
    <source>
        <dbReference type="SAM" id="MobiDB-lite"/>
    </source>
</evidence>
<protein>
    <submittedName>
        <fullName evidence="2">Uncharacterized protein</fullName>
    </submittedName>
</protein>
<keyword evidence="3" id="KW-1185">Reference proteome</keyword>
<organism evidence="2 3">
    <name type="scientific">Syntrophus gentianae</name>
    <dbReference type="NCBI Taxonomy" id="43775"/>
    <lineage>
        <taxon>Bacteria</taxon>
        <taxon>Pseudomonadati</taxon>
        <taxon>Thermodesulfobacteriota</taxon>
        <taxon>Syntrophia</taxon>
        <taxon>Syntrophales</taxon>
        <taxon>Syntrophaceae</taxon>
        <taxon>Syntrophus</taxon>
    </lineage>
</organism>
<dbReference type="EMBL" id="FOBS01000003">
    <property type="protein sequence ID" value="SEM05770.1"/>
    <property type="molecule type" value="Genomic_DNA"/>
</dbReference>